<evidence type="ECO:0000313" key="1">
    <source>
        <dbReference type="EMBL" id="GAI66958.1"/>
    </source>
</evidence>
<name>X1QFK1_9ZZZZ</name>
<comment type="caution">
    <text evidence="1">The sequence shown here is derived from an EMBL/GenBank/DDBJ whole genome shotgun (WGS) entry which is preliminary data.</text>
</comment>
<protein>
    <submittedName>
        <fullName evidence="1">Uncharacterized protein</fullName>
    </submittedName>
</protein>
<dbReference type="AlphaFoldDB" id="X1QFK1"/>
<accession>X1QFK1</accession>
<gene>
    <name evidence="1" type="ORF">S12H4_10985</name>
</gene>
<dbReference type="EMBL" id="BARW01004828">
    <property type="protein sequence ID" value="GAI66958.1"/>
    <property type="molecule type" value="Genomic_DNA"/>
</dbReference>
<organism evidence="1">
    <name type="scientific">marine sediment metagenome</name>
    <dbReference type="NCBI Taxonomy" id="412755"/>
    <lineage>
        <taxon>unclassified sequences</taxon>
        <taxon>metagenomes</taxon>
        <taxon>ecological metagenomes</taxon>
    </lineage>
</organism>
<sequence length="109" mass="12209">MDVQFSLSGLKVNIAERLELSDFQLREFYEHAPISRETLKVVMALSIQIRTHLLDLKIGHIIYTSAQSAFMGPWASELKTLNQTSRGQHLAGCAYDLSKADIADKDADD</sequence>
<reference evidence="1" key="1">
    <citation type="journal article" date="2014" name="Front. Microbiol.">
        <title>High frequency of phylogenetically diverse reductive dehalogenase-homologous genes in deep subseafloor sedimentary metagenomes.</title>
        <authorList>
            <person name="Kawai M."/>
            <person name="Futagami T."/>
            <person name="Toyoda A."/>
            <person name="Takaki Y."/>
            <person name="Nishi S."/>
            <person name="Hori S."/>
            <person name="Arai W."/>
            <person name="Tsubouchi T."/>
            <person name="Morono Y."/>
            <person name="Uchiyama I."/>
            <person name="Ito T."/>
            <person name="Fujiyama A."/>
            <person name="Inagaki F."/>
            <person name="Takami H."/>
        </authorList>
    </citation>
    <scope>NUCLEOTIDE SEQUENCE</scope>
    <source>
        <strain evidence="1">Expedition CK06-06</strain>
    </source>
</reference>
<proteinExistence type="predicted"/>
<feature type="non-terminal residue" evidence="1">
    <location>
        <position position="109"/>
    </location>
</feature>